<protein>
    <recommendedName>
        <fullName evidence="2">SLM1/RGC1-like BAR-like domain-containing protein</fullName>
    </recommendedName>
</protein>
<organism evidence="3 4">
    <name type="scientific">Smittium angustum</name>
    <dbReference type="NCBI Taxonomy" id="133377"/>
    <lineage>
        <taxon>Eukaryota</taxon>
        <taxon>Fungi</taxon>
        <taxon>Fungi incertae sedis</taxon>
        <taxon>Zoopagomycota</taxon>
        <taxon>Kickxellomycotina</taxon>
        <taxon>Harpellomycetes</taxon>
        <taxon>Harpellales</taxon>
        <taxon>Legeriomycetaceae</taxon>
        <taxon>Smittium</taxon>
    </lineage>
</organism>
<dbReference type="EMBL" id="MBFU01000011">
    <property type="protein sequence ID" value="PWA03599.1"/>
    <property type="molecule type" value="Genomic_DNA"/>
</dbReference>
<dbReference type="PANTHER" id="PTHR31941">
    <property type="entry name" value="CYTOSKELETAL SIGNALING PROTEIN SLM1"/>
    <property type="match status" value="1"/>
</dbReference>
<dbReference type="PANTHER" id="PTHR31941:SF1">
    <property type="entry name" value="CYTOSKELETAL SIGNALING PROTEIN SLM1"/>
    <property type="match status" value="1"/>
</dbReference>
<dbReference type="Pfam" id="PF20400">
    <property type="entry name" value="BAR_4"/>
    <property type="match status" value="1"/>
</dbReference>
<accession>A0A2U1JF03</accession>
<dbReference type="Proteomes" id="UP000245591">
    <property type="component" value="Unassembled WGS sequence"/>
</dbReference>
<feature type="region of interest" description="Disordered" evidence="1">
    <location>
        <begin position="480"/>
        <end position="553"/>
    </location>
</feature>
<feature type="compositionally biased region" description="Low complexity" evidence="1">
    <location>
        <begin position="480"/>
        <end position="489"/>
    </location>
</feature>
<keyword evidence="4" id="KW-1185">Reference proteome</keyword>
<dbReference type="InterPro" id="IPR046868">
    <property type="entry name" value="BAR_4"/>
</dbReference>
<feature type="region of interest" description="Disordered" evidence="1">
    <location>
        <begin position="1"/>
        <end position="48"/>
    </location>
</feature>
<comment type="caution">
    <text evidence="3">The sequence shown here is derived from an EMBL/GenBank/DDBJ whole genome shotgun (WGS) entry which is preliminary data.</text>
</comment>
<feature type="compositionally biased region" description="Basic and acidic residues" evidence="1">
    <location>
        <begin position="509"/>
        <end position="519"/>
    </location>
</feature>
<feature type="compositionally biased region" description="Polar residues" evidence="1">
    <location>
        <begin position="12"/>
        <end position="48"/>
    </location>
</feature>
<evidence type="ECO:0000313" key="4">
    <source>
        <dbReference type="Proteomes" id="UP000245591"/>
    </source>
</evidence>
<reference evidence="3 4" key="1">
    <citation type="journal article" date="2018" name="MBio">
        <title>Comparative Genomics Reveals the Core Gene Toolbox for the Fungus-Insect Symbiosis.</title>
        <authorList>
            <person name="Wang Y."/>
            <person name="Stata M."/>
            <person name="Wang W."/>
            <person name="Stajich J.E."/>
            <person name="White M.M."/>
            <person name="Moncalvo J.M."/>
        </authorList>
    </citation>
    <scope>NUCLEOTIDE SEQUENCE [LARGE SCALE GENOMIC DNA]</scope>
    <source>
        <strain evidence="3 4">AUS-126-30</strain>
    </source>
</reference>
<name>A0A2U1JF03_SMIAN</name>
<evidence type="ECO:0000313" key="3">
    <source>
        <dbReference type="EMBL" id="PWA03599.1"/>
    </source>
</evidence>
<gene>
    <name evidence="3" type="ORF">BB558_000258</name>
</gene>
<proteinExistence type="predicted"/>
<feature type="domain" description="SLM1/RGC1-like BAR-like" evidence="2">
    <location>
        <begin position="131"/>
        <end position="306"/>
    </location>
</feature>
<evidence type="ECO:0000256" key="1">
    <source>
        <dbReference type="SAM" id="MobiDB-lite"/>
    </source>
</evidence>
<feature type="compositionally biased region" description="Polar residues" evidence="1">
    <location>
        <begin position="490"/>
        <end position="506"/>
    </location>
</feature>
<evidence type="ECO:0000259" key="2">
    <source>
        <dbReference type="Pfam" id="PF20400"/>
    </source>
</evidence>
<sequence length="572" mass="64689">MGVSLMSKDKGPSTTVVDNRNSVATANTSGSEGMPSRISSGSSTQNDYTVSSKDIFETPAVRIKTVKDILDFYIKYFTKYSKVESKYIKSMKKTNKLSDPLDEKHRKAATKRLSGSGANPEQIFLPADANGIAGLLTRVKYSQERSLSFHEEMVNRVDTKILPGLLELKKQVKKYISGYYKTMEKTYLNMRNQNKVIMKRMTTLDQSITDAKVGRGVCDPVIAKIEVENSIVKEKELEDTFKKNIDLELEKIKNWETQVIVQIKENVEDYYKYKKNELDKEHTLFTESYQSMNNFNYGNEWAKFENRIKGDIDTYTSITSKQSEHVSTVETQNRSFLGIQAQGEIKMKTGIPKTFKTFFAVLTACDYIHLYKNQESYNNLESPIHSFYLHSLDLLHKDDKNRYGIYKRDSGIFGTSKHMLLDTVNNPTIFNDIGTISKPTTPMTVQHTWYSVLYEIMVKSQEEHEANTAIPVASTSKAAEVAANPEAGATQATESAPKTENATGAATTEHPEGKKESIVMDKPPQIPNDIIDVSKDAPAEAARTGNSNKKRRECTCDDNKYYRKCTCDNNHN</sequence>
<dbReference type="AlphaFoldDB" id="A0A2U1JF03"/>